<dbReference type="CDD" id="cd02440">
    <property type="entry name" value="AdoMet_MTases"/>
    <property type="match status" value="1"/>
</dbReference>
<protein>
    <submittedName>
        <fullName evidence="5">Methyltransferase type 12</fullName>
    </submittedName>
</protein>
<name>E1QIY6_DESB2</name>
<dbReference type="Pfam" id="PF08242">
    <property type="entry name" value="Methyltransf_12"/>
    <property type="match status" value="1"/>
</dbReference>
<keyword evidence="1 5" id="KW-0489">Methyltransferase</keyword>
<dbReference type="GO" id="GO:0032259">
    <property type="term" value="P:methylation"/>
    <property type="evidence" value="ECO:0007669"/>
    <property type="project" value="UniProtKB-KW"/>
</dbReference>
<evidence type="ECO:0000256" key="2">
    <source>
        <dbReference type="ARBA" id="ARBA00022679"/>
    </source>
</evidence>
<dbReference type="PANTHER" id="PTHR43464">
    <property type="entry name" value="METHYLTRANSFERASE"/>
    <property type="match status" value="1"/>
</dbReference>
<feature type="domain" description="Methyltransferase type 12" evidence="4">
    <location>
        <begin position="41"/>
        <end position="134"/>
    </location>
</feature>
<proteinExistence type="predicted"/>
<dbReference type="PANTHER" id="PTHR43464:SF19">
    <property type="entry name" value="UBIQUINONE BIOSYNTHESIS O-METHYLTRANSFERASE, MITOCHONDRIAL"/>
    <property type="match status" value="1"/>
</dbReference>
<keyword evidence="3" id="KW-0949">S-adenosyl-L-methionine</keyword>
<dbReference type="InterPro" id="IPR013217">
    <property type="entry name" value="Methyltransf_12"/>
</dbReference>
<evidence type="ECO:0000256" key="1">
    <source>
        <dbReference type="ARBA" id="ARBA00022603"/>
    </source>
</evidence>
<dbReference type="HOGENOM" id="CLU_1254258_0_0_7"/>
<sequence length="220" mass="24007">MALLTQTKFARLWLIFQHIIGGTADKRRLALRHWQGQTNVLEVGCSAGNIAGAFARLPGVRYTGLDVDGAAIKLAQKRFAAHHRLRFLHASAEEHAACGDIYDYILVAGVLHHVDDDMAVSLLTATRGLASDDCRVVISEPEALRPDDNIIFKCFYRLEQGQYLRSRQSLLALAQRAGLEIASAENHDVGTGIPGLPVVARFSVIVGGWPAEPCAGRRSQ</sequence>
<dbReference type="Proteomes" id="UP000009047">
    <property type="component" value="Chromosome"/>
</dbReference>
<dbReference type="GO" id="GO:0008168">
    <property type="term" value="F:methyltransferase activity"/>
    <property type="evidence" value="ECO:0007669"/>
    <property type="project" value="UniProtKB-KW"/>
</dbReference>
<organism evidence="5 6">
    <name type="scientific">Desulfarculus baarsii (strain ATCC 33931 / DSM 2075 / LMG 7858 / VKM B-1802 / 2st14)</name>
    <dbReference type="NCBI Taxonomy" id="644282"/>
    <lineage>
        <taxon>Bacteria</taxon>
        <taxon>Pseudomonadati</taxon>
        <taxon>Thermodesulfobacteriota</taxon>
        <taxon>Desulfarculia</taxon>
        <taxon>Desulfarculales</taxon>
        <taxon>Desulfarculaceae</taxon>
        <taxon>Desulfarculus</taxon>
    </lineage>
</organism>
<dbReference type="KEGG" id="dbr:Deba_2165"/>
<reference evidence="5 6" key="1">
    <citation type="journal article" date="2010" name="Stand. Genomic Sci.">
        <title>Complete genome sequence of Desulfarculus baarsii type strain (2st14).</title>
        <authorList>
            <person name="Sun H."/>
            <person name="Spring S."/>
            <person name="Lapidus A."/>
            <person name="Davenport K."/>
            <person name="Del Rio T.G."/>
            <person name="Tice H."/>
            <person name="Nolan M."/>
            <person name="Copeland A."/>
            <person name="Cheng J.F."/>
            <person name="Lucas S."/>
            <person name="Tapia R."/>
            <person name="Goodwin L."/>
            <person name="Pitluck S."/>
            <person name="Ivanova N."/>
            <person name="Pagani I."/>
            <person name="Mavromatis K."/>
            <person name="Ovchinnikova G."/>
            <person name="Pati A."/>
            <person name="Chen A."/>
            <person name="Palaniappan K."/>
            <person name="Hauser L."/>
            <person name="Chang Y.J."/>
            <person name="Jeffries C.D."/>
            <person name="Detter J.C."/>
            <person name="Han C."/>
            <person name="Rohde M."/>
            <person name="Brambilla E."/>
            <person name="Goker M."/>
            <person name="Woyke T."/>
            <person name="Bristow J."/>
            <person name="Eisen J.A."/>
            <person name="Markowitz V."/>
            <person name="Hugenholtz P."/>
            <person name="Kyrpides N.C."/>
            <person name="Klenk H.P."/>
            <person name="Land M."/>
        </authorList>
    </citation>
    <scope>NUCLEOTIDE SEQUENCE [LARGE SCALE GENOMIC DNA]</scope>
    <source>
        <strain evidence="6">ATCC 33931 / DSM 2075 / LMG 7858 / VKM B-1802 / 2st14</strain>
    </source>
</reference>
<evidence type="ECO:0000313" key="6">
    <source>
        <dbReference type="Proteomes" id="UP000009047"/>
    </source>
</evidence>
<dbReference type="Gene3D" id="3.40.50.150">
    <property type="entry name" value="Vaccinia Virus protein VP39"/>
    <property type="match status" value="1"/>
</dbReference>
<dbReference type="EMBL" id="CP002085">
    <property type="protein sequence ID" value="ADK85529.1"/>
    <property type="molecule type" value="Genomic_DNA"/>
</dbReference>
<keyword evidence="2" id="KW-0808">Transferase</keyword>
<dbReference type="SUPFAM" id="SSF53335">
    <property type="entry name" value="S-adenosyl-L-methionine-dependent methyltransferases"/>
    <property type="match status" value="1"/>
</dbReference>
<evidence type="ECO:0000259" key="4">
    <source>
        <dbReference type="Pfam" id="PF08242"/>
    </source>
</evidence>
<gene>
    <name evidence="5" type="ordered locus">Deba_2165</name>
</gene>
<dbReference type="RefSeq" id="WP_013258970.1">
    <property type="nucleotide sequence ID" value="NC_014365.1"/>
</dbReference>
<dbReference type="STRING" id="644282.Deba_2165"/>
<dbReference type="AlphaFoldDB" id="E1QIY6"/>
<evidence type="ECO:0000256" key="3">
    <source>
        <dbReference type="ARBA" id="ARBA00022691"/>
    </source>
</evidence>
<keyword evidence="6" id="KW-1185">Reference proteome</keyword>
<evidence type="ECO:0000313" key="5">
    <source>
        <dbReference type="EMBL" id="ADK85529.1"/>
    </source>
</evidence>
<accession>E1QIY6</accession>
<dbReference type="eggNOG" id="COG0500">
    <property type="taxonomic scope" value="Bacteria"/>
</dbReference>
<dbReference type="InterPro" id="IPR029063">
    <property type="entry name" value="SAM-dependent_MTases_sf"/>
</dbReference>